<keyword evidence="1 5" id="KW-0963">Cytoplasm</keyword>
<dbReference type="SUPFAM" id="SSF53098">
    <property type="entry name" value="Ribonuclease H-like"/>
    <property type="match status" value="1"/>
</dbReference>
<dbReference type="SMART" id="SM00732">
    <property type="entry name" value="YqgFc"/>
    <property type="match status" value="1"/>
</dbReference>
<proteinExistence type="inferred from homology"/>
<comment type="similarity">
    <text evidence="5">Belongs to the YqgF HJR family.</text>
</comment>
<evidence type="ECO:0000313" key="8">
    <source>
        <dbReference type="Proteomes" id="UP000754563"/>
    </source>
</evidence>
<gene>
    <name evidence="7" type="primary">ruvX</name>
    <name evidence="7" type="ORF">KC717_04625</name>
</gene>
<name>A0A955L9C5_9BACT</name>
<evidence type="ECO:0000256" key="2">
    <source>
        <dbReference type="ARBA" id="ARBA00022517"/>
    </source>
</evidence>
<evidence type="ECO:0000256" key="5">
    <source>
        <dbReference type="HAMAP-Rule" id="MF_00651"/>
    </source>
</evidence>
<dbReference type="InterPro" id="IPR005227">
    <property type="entry name" value="YqgF"/>
</dbReference>
<dbReference type="Proteomes" id="UP000754563">
    <property type="component" value="Unassembled WGS sequence"/>
</dbReference>
<dbReference type="NCBIfam" id="TIGR00250">
    <property type="entry name" value="RNAse_H_YqgF"/>
    <property type="match status" value="1"/>
</dbReference>
<dbReference type="Gene3D" id="3.30.420.140">
    <property type="entry name" value="YqgF/RNase H-like domain"/>
    <property type="match status" value="1"/>
</dbReference>
<sequence>MRVIAIDHGERKIGLAISDEMGMVTTTLPVLQAKKDRDKIEGVVSILKEFNPEIVLIGLPTGTEGEVSVQGEKVEEFSQKLQEECSKDTTIRPFKVVFWDETYSSKQAEKGTKKKFKQQKSDSEAARIVLQEFLDSPDGLVQYQN</sequence>
<dbReference type="Pfam" id="PF03652">
    <property type="entry name" value="RuvX"/>
    <property type="match status" value="1"/>
</dbReference>
<dbReference type="CDD" id="cd16964">
    <property type="entry name" value="YqgF"/>
    <property type="match status" value="1"/>
</dbReference>
<evidence type="ECO:0000259" key="6">
    <source>
        <dbReference type="SMART" id="SM00732"/>
    </source>
</evidence>
<dbReference type="HAMAP" id="MF_00651">
    <property type="entry name" value="Nuclease_YqgF"/>
    <property type="match status" value="1"/>
</dbReference>
<reference evidence="7" key="1">
    <citation type="submission" date="2020-04" db="EMBL/GenBank/DDBJ databases">
        <authorList>
            <person name="Zhang T."/>
        </authorList>
    </citation>
    <scope>NUCLEOTIDE SEQUENCE</scope>
    <source>
        <strain evidence="7">HKST-UBA11</strain>
    </source>
</reference>
<keyword evidence="2 5" id="KW-0690">Ribosome biogenesis</keyword>
<evidence type="ECO:0000256" key="4">
    <source>
        <dbReference type="ARBA" id="ARBA00022801"/>
    </source>
</evidence>
<keyword evidence="3 5" id="KW-0540">Nuclease</keyword>
<dbReference type="InterPro" id="IPR006641">
    <property type="entry name" value="YqgF/RNaseH-like_dom"/>
</dbReference>
<evidence type="ECO:0000313" key="7">
    <source>
        <dbReference type="EMBL" id="MCA9385904.1"/>
    </source>
</evidence>
<reference evidence="7" key="2">
    <citation type="journal article" date="2021" name="Microbiome">
        <title>Successional dynamics and alternative stable states in a saline activated sludge microbial community over 9 years.</title>
        <authorList>
            <person name="Wang Y."/>
            <person name="Ye J."/>
            <person name="Ju F."/>
            <person name="Liu L."/>
            <person name="Boyd J.A."/>
            <person name="Deng Y."/>
            <person name="Parks D.H."/>
            <person name="Jiang X."/>
            <person name="Yin X."/>
            <person name="Woodcroft B.J."/>
            <person name="Tyson G.W."/>
            <person name="Hugenholtz P."/>
            <person name="Polz M.F."/>
            <person name="Zhang T."/>
        </authorList>
    </citation>
    <scope>NUCLEOTIDE SEQUENCE</scope>
    <source>
        <strain evidence="7">HKST-UBA11</strain>
    </source>
</reference>
<dbReference type="PANTHER" id="PTHR33317">
    <property type="entry name" value="POLYNUCLEOTIDYL TRANSFERASE, RIBONUCLEASE H-LIKE SUPERFAMILY PROTEIN"/>
    <property type="match status" value="1"/>
</dbReference>
<keyword evidence="4 5" id="KW-0378">Hydrolase</keyword>
<comment type="subcellular location">
    <subcellularLocation>
        <location evidence="5">Cytoplasm</location>
    </subcellularLocation>
</comment>
<dbReference type="GO" id="GO:0004518">
    <property type="term" value="F:nuclease activity"/>
    <property type="evidence" value="ECO:0007669"/>
    <property type="project" value="UniProtKB-KW"/>
</dbReference>
<dbReference type="EC" id="3.1.-.-" evidence="5"/>
<protein>
    <recommendedName>
        <fullName evidence="5">Putative pre-16S rRNA nuclease</fullName>
        <ecNumber evidence="5">3.1.-.-</ecNumber>
    </recommendedName>
</protein>
<feature type="domain" description="YqgF/RNase H-like" evidence="6">
    <location>
        <begin position="1"/>
        <end position="108"/>
    </location>
</feature>
<dbReference type="EMBL" id="JAGQLH010000055">
    <property type="protein sequence ID" value="MCA9385904.1"/>
    <property type="molecule type" value="Genomic_DNA"/>
</dbReference>
<dbReference type="InterPro" id="IPR012337">
    <property type="entry name" value="RNaseH-like_sf"/>
</dbReference>
<dbReference type="PANTHER" id="PTHR33317:SF4">
    <property type="entry name" value="POLYNUCLEOTIDYL TRANSFERASE, RIBONUCLEASE H-LIKE SUPERFAMILY PROTEIN"/>
    <property type="match status" value="1"/>
</dbReference>
<accession>A0A955L9C5</accession>
<evidence type="ECO:0000256" key="1">
    <source>
        <dbReference type="ARBA" id="ARBA00022490"/>
    </source>
</evidence>
<comment type="function">
    <text evidence="5">Could be a nuclease involved in processing of the 5'-end of pre-16S rRNA.</text>
</comment>
<dbReference type="GO" id="GO:0005829">
    <property type="term" value="C:cytosol"/>
    <property type="evidence" value="ECO:0007669"/>
    <property type="project" value="TreeGrafter"/>
</dbReference>
<dbReference type="AlphaFoldDB" id="A0A955L9C5"/>
<organism evidence="7 8">
    <name type="scientific">Candidatus Dojkabacteria bacterium</name>
    <dbReference type="NCBI Taxonomy" id="2099670"/>
    <lineage>
        <taxon>Bacteria</taxon>
        <taxon>Candidatus Dojkabacteria</taxon>
    </lineage>
</organism>
<comment type="caution">
    <text evidence="7">The sequence shown here is derived from an EMBL/GenBank/DDBJ whole genome shotgun (WGS) entry which is preliminary data.</text>
</comment>
<dbReference type="GO" id="GO:0016788">
    <property type="term" value="F:hydrolase activity, acting on ester bonds"/>
    <property type="evidence" value="ECO:0007669"/>
    <property type="project" value="UniProtKB-UniRule"/>
</dbReference>
<evidence type="ECO:0000256" key="3">
    <source>
        <dbReference type="ARBA" id="ARBA00022722"/>
    </source>
</evidence>
<dbReference type="InterPro" id="IPR037027">
    <property type="entry name" value="YqgF/RNaseH-like_dom_sf"/>
</dbReference>
<dbReference type="GO" id="GO:0000967">
    <property type="term" value="P:rRNA 5'-end processing"/>
    <property type="evidence" value="ECO:0007669"/>
    <property type="project" value="UniProtKB-UniRule"/>
</dbReference>